<protein>
    <submittedName>
        <fullName evidence="3">Uncharacterized protein</fullName>
    </submittedName>
</protein>
<evidence type="ECO:0000313" key="3">
    <source>
        <dbReference type="EMBL" id="CDW40012.1"/>
    </source>
</evidence>
<keyword evidence="2" id="KW-1133">Transmembrane helix</keyword>
<name>A0A0K2UQ68_LEPSM</name>
<evidence type="ECO:0000256" key="2">
    <source>
        <dbReference type="SAM" id="Phobius"/>
    </source>
</evidence>
<sequence length="98" mass="11765">QYLCIYICNELIVLLGVMLYLVHVQQLYWYRYSSWKNGIVHSQLWVFMKIQSKMANQHGNLDNLKNVLDERKNNTHDVSLDTTSYDKKGRRKEYQQGH</sequence>
<organism evidence="3">
    <name type="scientific">Lepeophtheirus salmonis</name>
    <name type="common">Salmon louse</name>
    <name type="synonym">Caligus salmonis</name>
    <dbReference type="NCBI Taxonomy" id="72036"/>
    <lineage>
        <taxon>Eukaryota</taxon>
        <taxon>Metazoa</taxon>
        <taxon>Ecdysozoa</taxon>
        <taxon>Arthropoda</taxon>
        <taxon>Crustacea</taxon>
        <taxon>Multicrustacea</taxon>
        <taxon>Hexanauplia</taxon>
        <taxon>Copepoda</taxon>
        <taxon>Siphonostomatoida</taxon>
        <taxon>Caligidae</taxon>
        <taxon>Lepeophtheirus</taxon>
    </lineage>
</organism>
<keyword evidence="2" id="KW-0472">Membrane</keyword>
<evidence type="ECO:0000256" key="1">
    <source>
        <dbReference type="SAM" id="MobiDB-lite"/>
    </source>
</evidence>
<proteinExistence type="predicted"/>
<feature type="region of interest" description="Disordered" evidence="1">
    <location>
        <begin position="75"/>
        <end position="98"/>
    </location>
</feature>
<dbReference type="AlphaFoldDB" id="A0A0K2UQ68"/>
<reference evidence="3" key="1">
    <citation type="submission" date="2014-05" db="EMBL/GenBank/DDBJ databases">
        <authorList>
            <person name="Chronopoulou M."/>
        </authorList>
    </citation>
    <scope>NUCLEOTIDE SEQUENCE</scope>
    <source>
        <tissue evidence="3">Whole organism</tissue>
    </source>
</reference>
<keyword evidence="2" id="KW-0812">Transmembrane</keyword>
<accession>A0A0K2UQ68</accession>
<feature type="non-terminal residue" evidence="3">
    <location>
        <position position="1"/>
    </location>
</feature>
<dbReference type="EMBL" id="HACA01022651">
    <property type="protein sequence ID" value="CDW40012.1"/>
    <property type="molecule type" value="Transcribed_RNA"/>
</dbReference>
<feature type="transmembrane region" description="Helical" evidence="2">
    <location>
        <begin position="12"/>
        <end position="30"/>
    </location>
</feature>